<dbReference type="GO" id="GO:0047444">
    <property type="term" value="F:N-acylneuraminate-9-phosphate synthase activity"/>
    <property type="evidence" value="ECO:0007669"/>
    <property type="project" value="TreeGrafter"/>
</dbReference>
<dbReference type="Pfam" id="PF03102">
    <property type="entry name" value="NeuB"/>
    <property type="match status" value="1"/>
</dbReference>
<dbReference type="InterPro" id="IPR020007">
    <property type="entry name" value="NeuB/NeuA"/>
</dbReference>
<evidence type="ECO:0000313" key="4">
    <source>
        <dbReference type="Proteomes" id="UP000349590"/>
    </source>
</evidence>
<dbReference type="InterPro" id="IPR013785">
    <property type="entry name" value="Aldolase_TIM"/>
</dbReference>
<reference evidence="2 4" key="1">
    <citation type="submission" date="2019-04" db="EMBL/GenBank/DDBJ databases">
        <authorList>
            <consortium name="PulseNet: The National Subtyping Network for Foodborne Disease Surveillance"/>
            <person name="Tarr C.L."/>
            <person name="Trees E."/>
            <person name="Katz L.S."/>
            <person name="Carleton-Romer H.A."/>
            <person name="Stroika S."/>
            <person name="Kucerova Z."/>
            <person name="Roache K.F."/>
            <person name="Sabol A.L."/>
            <person name="Besser J."/>
            <person name="Gerner-Smidt P."/>
        </authorList>
    </citation>
    <scope>NUCLEOTIDE SEQUENCE [LARGE SCALE GENOMIC DNA]</scope>
    <source>
        <strain evidence="2 4">PNUSAC009041</strain>
        <strain evidence="3 5">PNUSAC013726</strain>
    </source>
</reference>
<proteinExistence type="predicted"/>
<accession>A0A3X8LSZ9</accession>
<evidence type="ECO:0000313" key="3">
    <source>
        <dbReference type="EMBL" id="EDP7181614.1"/>
    </source>
</evidence>
<evidence type="ECO:0000313" key="2">
    <source>
        <dbReference type="EMBL" id="EAJ9718990.1"/>
    </source>
</evidence>
<dbReference type="SUPFAM" id="SSF51569">
    <property type="entry name" value="Aldolase"/>
    <property type="match status" value="1"/>
</dbReference>
<evidence type="ECO:0000259" key="1">
    <source>
        <dbReference type="PROSITE" id="PS50844"/>
    </source>
</evidence>
<dbReference type="PANTHER" id="PTHR42966">
    <property type="entry name" value="N-ACETYLNEURAMINATE SYNTHASE"/>
    <property type="match status" value="1"/>
</dbReference>
<feature type="domain" description="AFP-like" evidence="1">
    <location>
        <begin position="282"/>
        <end position="334"/>
    </location>
</feature>
<keyword evidence="2" id="KW-0808">Transferase</keyword>
<evidence type="ECO:0000313" key="5">
    <source>
        <dbReference type="Proteomes" id="UP000466051"/>
    </source>
</evidence>
<comment type="caution">
    <text evidence="2">The sequence shown here is derived from an EMBL/GenBank/DDBJ whole genome shotgun (WGS) entry which is preliminary data.</text>
</comment>
<dbReference type="PROSITE" id="PS50844">
    <property type="entry name" value="AFP_LIKE"/>
    <property type="match status" value="1"/>
</dbReference>
<dbReference type="GO" id="GO:0016051">
    <property type="term" value="P:carbohydrate biosynthetic process"/>
    <property type="evidence" value="ECO:0007669"/>
    <property type="project" value="InterPro"/>
</dbReference>
<dbReference type="NCBIfam" id="TIGR03569">
    <property type="entry name" value="NeuB_NnaB"/>
    <property type="match status" value="1"/>
</dbReference>
<dbReference type="InterPro" id="IPR057736">
    <property type="entry name" value="SAF_PseI/NeuA/NeuB"/>
</dbReference>
<dbReference type="EMBL" id="AANOAG010000015">
    <property type="protein sequence ID" value="EDP7181614.1"/>
    <property type="molecule type" value="Genomic_DNA"/>
</dbReference>
<sequence length="334" mass="37116">MKKTLIIAEAGVNHNGDLNLAKKLIEIAADSGADFVKFQSFKAKNCISTKAKKAPYQLKTTASDESQLQMVQKLELDIKAHKELILHAKKCNIAFLSTPFDLESVDLLNELGLKIFKIPSGEITNLPYLKKIAKLNKKIILSTGMANLGEIEEALNVLCKNGAKRQNITLLHCTTEYPAPFDEVNLKAMQSLKDAFKLDVGYSDHTRGIHISLAAVALGACVIEKHFTLDKNMSGPDHKASLEPHELKTLCTQIRQIQKAMGDGIKKASKSEQKNINIVRKSLVAKKDIQKGEIFSEENLTTKRPANGISAMRYEEFLGKIATKNYKEDELIRE</sequence>
<dbReference type="InterPro" id="IPR006190">
    <property type="entry name" value="SAF_AFP_Neu5Ac"/>
</dbReference>
<name>A0A3X8LSZ9_CAMJU</name>
<dbReference type="SMART" id="SM00858">
    <property type="entry name" value="SAF"/>
    <property type="match status" value="1"/>
</dbReference>
<dbReference type="Proteomes" id="UP000466051">
    <property type="component" value="Unassembled WGS sequence"/>
</dbReference>
<dbReference type="InterPro" id="IPR051690">
    <property type="entry name" value="PseI-like"/>
</dbReference>
<dbReference type="InterPro" id="IPR036732">
    <property type="entry name" value="AFP_Neu5c_C_sf"/>
</dbReference>
<dbReference type="AlphaFoldDB" id="A0A3X8LSZ9"/>
<dbReference type="Pfam" id="PF08666">
    <property type="entry name" value="SAF"/>
    <property type="match status" value="1"/>
</dbReference>
<dbReference type="InterPro" id="IPR013132">
    <property type="entry name" value="PseI/NeuA/B-like_N"/>
</dbReference>
<dbReference type="PANTHER" id="PTHR42966:SF1">
    <property type="entry name" value="SIALIC ACID SYNTHASE"/>
    <property type="match status" value="1"/>
</dbReference>
<dbReference type="EC" id="2.5.1.101" evidence="2"/>
<dbReference type="Gene3D" id="3.90.1210.10">
    <property type="entry name" value="Antifreeze-like/N-acetylneuraminic acid synthase C-terminal domain"/>
    <property type="match status" value="1"/>
</dbReference>
<dbReference type="CDD" id="cd11615">
    <property type="entry name" value="SAF_NeuB_like"/>
    <property type="match status" value="1"/>
</dbReference>
<dbReference type="EMBL" id="AACCII010000007">
    <property type="protein sequence ID" value="EAJ9718990.1"/>
    <property type="molecule type" value="Genomic_DNA"/>
</dbReference>
<dbReference type="InterPro" id="IPR013974">
    <property type="entry name" value="SAF"/>
</dbReference>
<gene>
    <name evidence="2" type="primary">legI</name>
    <name evidence="2" type="ORF">E8P16_05970</name>
    <name evidence="3" type="ORF">GNO00_08625</name>
</gene>
<protein>
    <submittedName>
        <fullName evidence="2">N,N'-diacetyllegionaminate synthase</fullName>
        <ecNumber evidence="2">2.5.1.101</ecNumber>
    </submittedName>
</protein>
<organism evidence="2 4">
    <name type="scientific">Campylobacter jejuni</name>
    <dbReference type="NCBI Taxonomy" id="197"/>
    <lineage>
        <taxon>Bacteria</taxon>
        <taxon>Pseudomonadati</taxon>
        <taxon>Campylobacterota</taxon>
        <taxon>Epsilonproteobacteria</taxon>
        <taxon>Campylobacterales</taxon>
        <taxon>Campylobacteraceae</taxon>
        <taxon>Campylobacter</taxon>
    </lineage>
</organism>
<dbReference type="SUPFAM" id="SSF51269">
    <property type="entry name" value="AFP III-like domain"/>
    <property type="match status" value="1"/>
</dbReference>
<dbReference type="RefSeq" id="WP_052775947.1">
    <property type="nucleotide sequence ID" value="NZ_CAJGXD010000036.1"/>
</dbReference>
<dbReference type="Proteomes" id="UP000349590">
    <property type="component" value="Unassembled WGS sequence"/>
</dbReference>
<dbReference type="Gene3D" id="3.20.20.70">
    <property type="entry name" value="Aldolase class I"/>
    <property type="match status" value="1"/>
</dbReference>